<proteinExistence type="predicted"/>
<dbReference type="EMBL" id="CP039247">
    <property type="protein sequence ID" value="QCB29028.1"/>
    <property type="molecule type" value="Genomic_DNA"/>
</dbReference>
<dbReference type="AlphaFoldDB" id="A0A4V1CER5"/>
<dbReference type="Pfam" id="PF00440">
    <property type="entry name" value="TetR_N"/>
    <property type="match status" value="1"/>
</dbReference>
<dbReference type="Proteomes" id="UP000296352">
    <property type="component" value="Chromosome"/>
</dbReference>
<dbReference type="PANTHER" id="PTHR30328:SF54">
    <property type="entry name" value="HTH-TYPE TRANSCRIPTIONAL REPRESSOR SCO4008"/>
    <property type="match status" value="1"/>
</dbReference>
<feature type="DNA-binding region" description="H-T-H motif" evidence="2">
    <location>
        <begin position="44"/>
        <end position="63"/>
    </location>
</feature>
<dbReference type="SUPFAM" id="SSF48498">
    <property type="entry name" value="Tetracyclin repressor-like, C-terminal domain"/>
    <property type="match status" value="1"/>
</dbReference>
<evidence type="ECO:0000259" key="4">
    <source>
        <dbReference type="PROSITE" id="PS50977"/>
    </source>
</evidence>
<evidence type="ECO:0000313" key="6">
    <source>
        <dbReference type="Proteomes" id="UP000296352"/>
    </source>
</evidence>
<evidence type="ECO:0000256" key="3">
    <source>
        <dbReference type="SAM" id="MobiDB-lite"/>
    </source>
</evidence>
<protein>
    <submittedName>
        <fullName evidence="5">HTH-type transcriptional repressor NicS</fullName>
    </submittedName>
</protein>
<dbReference type="Gene3D" id="1.10.357.10">
    <property type="entry name" value="Tetracycline Repressor, domain 2"/>
    <property type="match status" value="1"/>
</dbReference>
<dbReference type="GO" id="GO:0003677">
    <property type="term" value="F:DNA binding"/>
    <property type="evidence" value="ECO:0007669"/>
    <property type="project" value="UniProtKB-UniRule"/>
</dbReference>
<name>A0A4V1CER5_9CORY</name>
<dbReference type="InterPro" id="IPR036271">
    <property type="entry name" value="Tet_transcr_reg_TetR-rel_C_sf"/>
</dbReference>
<gene>
    <name evidence="5" type="primary">nicS</name>
    <name evidence="5" type="ORF">CENDO_08790</name>
</gene>
<keyword evidence="1 2" id="KW-0238">DNA-binding</keyword>
<accession>A0A4V1CER5</accession>
<dbReference type="InterPro" id="IPR050109">
    <property type="entry name" value="HTH-type_TetR-like_transc_reg"/>
</dbReference>
<dbReference type="InterPro" id="IPR001647">
    <property type="entry name" value="HTH_TetR"/>
</dbReference>
<feature type="domain" description="HTH tetR-type" evidence="4">
    <location>
        <begin position="21"/>
        <end position="81"/>
    </location>
</feature>
<evidence type="ECO:0000313" key="5">
    <source>
        <dbReference type="EMBL" id="QCB29028.1"/>
    </source>
</evidence>
<organism evidence="5 6">
    <name type="scientific">Corynebacterium endometrii</name>
    <dbReference type="NCBI Taxonomy" id="2488819"/>
    <lineage>
        <taxon>Bacteria</taxon>
        <taxon>Bacillati</taxon>
        <taxon>Actinomycetota</taxon>
        <taxon>Actinomycetes</taxon>
        <taxon>Mycobacteriales</taxon>
        <taxon>Corynebacteriaceae</taxon>
        <taxon>Corynebacterium</taxon>
    </lineage>
</organism>
<dbReference type="PROSITE" id="PS50977">
    <property type="entry name" value="HTH_TETR_2"/>
    <property type="match status" value="1"/>
</dbReference>
<dbReference type="Pfam" id="PF17938">
    <property type="entry name" value="TetR_C_29"/>
    <property type="match status" value="1"/>
</dbReference>
<dbReference type="SUPFAM" id="SSF46689">
    <property type="entry name" value="Homeodomain-like"/>
    <property type="match status" value="1"/>
</dbReference>
<keyword evidence="6" id="KW-1185">Reference proteome</keyword>
<dbReference type="PANTHER" id="PTHR30328">
    <property type="entry name" value="TRANSCRIPTIONAL REPRESSOR"/>
    <property type="match status" value="1"/>
</dbReference>
<dbReference type="GO" id="GO:0006355">
    <property type="term" value="P:regulation of DNA-templated transcription"/>
    <property type="evidence" value="ECO:0007669"/>
    <property type="project" value="UniProtKB-ARBA"/>
</dbReference>
<dbReference type="InterPro" id="IPR041474">
    <property type="entry name" value="NicS_C"/>
</dbReference>
<dbReference type="KEGG" id="cee:CENDO_08790"/>
<evidence type="ECO:0000256" key="1">
    <source>
        <dbReference type="ARBA" id="ARBA00023125"/>
    </source>
</evidence>
<sequence>MTVDDHTTSPDAGNAPGAGETVTAEKVIEIGIQQFADHGFAETKLDNISRISGMSKRMIHYHFGDKRGLYVRCLGAAAERLTPPEEALHIDSNVPIEGMRRLVDVLYFLHVENPDCVRLMAMESATNVIDAGEVPAVADLSGMALHISKLLMLGQDAGAFRPGISANDLFILISALASHRVTNKSMLANLLGVDMDTKDNTLGLHRMTVDTILAFLTANIPDIGFESYLTARPLPEEENAVTDIYG</sequence>
<dbReference type="InterPro" id="IPR009057">
    <property type="entry name" value="Homeodomain-like_sf"/>
</dbReference>
<evidence type="ECO:0000256" key="2">
    <source>
        <dbReference type="PROSITE-ProRule" id="PRU00335"/>
    </source>
</evidence>
<dbReference type="OrthoDB" id="4726108at2"/>
<feature type="region of interest" description="Disordered" evidence="3">
    <location>
        <begin position="1"/>
        <end position="20"/>
    </location>
</feature>
<reference evidence="5 6" key="1">
    <citation type="submission" date="2019-04" db="EMBL/GenBank/DDBJ databases">
        <title>Corynebacterium endometrii sp. nov., isolated from the uterus of a cow with endometritis.</title>
        <authorList>
            <person name="Ballas P."/>
            <person name="Ruckert C."/>
            <person name="Wagener K."/>
            <person name="Drillich M."/>
            <person name="Kaempfer P."/>
            <person name="Busse H.-J."/>
            <person name="Ehling-Schulz M."/>
        </authorList>
    </citation>
    <scope>NUCLEOTIDE SEQUENCE [LARGE SCALE GENOMIC DNA]</scope>
    <source>
        <strain evidence="5 6">LMM-1653</strain>
    </source>
</reference>